<evidence type="ECO:0000256" key="9">
    <source>
        <dbReference type="ARBA" id="ARBA00023315"/>
    </source>
</evidence>
<comment type="catalytic activity">
    <reaction evidence="11">
        <text>(2S)-2-methylbutanoyl-CoA + malonyl-[ACP] + H(+) = (4S)-4-methyl-3-oxohexanoyl-[ACP] + CO2 + CoA</text>
        <dbReference type="Rhea" id="RHEA:42276"/>
        <dbReference type="Rhea" id="RHEA-COMP:9623"/>
        <dbReference type="Rhea" id="RHEA-COMP:17148"/>
        <dbReference type="ChEBI" id="CHEBI:15378"/>
        <dbReference type="ChEBI" id="CHEBI:16526"/>
        <dbReference type="ChEBI" id="CHEBI:57287"/>
        <dbReference type="ChEBI" id="CHEBI:78449"/>
        <dbReference type="ChEBI" id="CHEBI:88166"/>
        <dbReference type="ChEBI" id="CHEBI:167462"/>
        <dbReference type="EC" id="2.3.1.300"/>
    </reaction>
    <physiologicalReaction direction="left-to-right" evidence="11">
        <dbReference type="Rhea" id="RHEA:42277"/>
    </physiologicalReaction>
</comment>
<dbReference type="UniPathway" id="UPA00094"/>
<dbReference type="PANTHER" id="PTHR43091">
    <property type="entry name" value="3-OXOACYL-[ACYL-CARRIER-PROTEIN] SYNTHASE"/>
    <property type="match status" value="1"/>
</dbReference>
<dbReference type="NCBIfam" id="TIGR00747">
    <property type="entry name" value="fabH"/>
    <property type="match status" value="1"/>
</dbReference>
<evidence type="ECO:0000256" key="4">
    <source>
        <dbReference type="ARBA" id="ARBA00022679"/>
    </source>
</evidence>
<dbReference type="InterPro" id="IPR013751">
    <property type="entry name" value="ACP_syn_III_N"/>
</dbReference>
<evidence type="ECO:0000256" key="13">
    <source>
        <dbReference type="ARBA" id="ARBA00052985"/>
    </source>
</evidence>
<evidence type="ECO:0000256" key="14">
    <source>
        <dbReference type="HAMAP-Rule" id="MF_01815"/>
    </source>
</evidence>
<dbReference type="InterPro" id="IPR016039">
    <property type="entry name" value="Thiolase-like"/>
</dbReference>
<evidence type="ECO:0000256" key="8">
    <source>
        <dbReference type="ARBA" id="ARBA00023268"/>
    </source>
</evidence>
<evidence type="ECO:0000313" key="18">
    <source>
        <dbReference type="Proteomes" id="UP000467132"/>
    </source>
</evidence>
<dbReference type="EMBL" id="QXXA01000009">
    <property type="protein sequence ID" value="NBI06862.1"/>
    <property type="molecule type" value="Genomic_DNA"/>
</dbReference>
<evidence type="ECO:0000259" key="15">
    <source>
        <dbReference type="Pfam" id="PF08541"/>
    </source>
</evidence>
<keyword evidence="9 14" id="KW-0012">Acyltransferase</keyword>
<keyword evidence="5 14" id="KW-0276">Fatty acid metabolism</keyword>
<comment type="function">
    <text evidence="14">Catalyzes the condensation reaction of fatty acid synthesis by the addition to an acyl acceptor of two carbons from malonyl-ACP. Catalyzes the first condensation reaction which initiates fatty acid synthesis and may therefore play a role in governing the total rate of fatty acid production. Possesses both acetoacetyl-ACP synthase and acetyl transacylase activities. Its substrate specificity determines the biosynthesis of branched-chain and/or straight-chain of fatty acids.</text>
</comment>
<evidence type="ECO:0000256" key="2">
    <source>
        <dbReference type="ARBA" id="ARBA00008642"/>
    </source>
</evidence>
<keyword evidence="4 14" id="KW-0808">Transferase</keyword>
<evidence type="ECO:0000256" key="12">
    <source>
        <dbReference type="ARBA" id="ARBA00052467"/>
    </source>
</evidence>
<accession>A0A845R095</accession>
<keyword evidence="3 14" id="KW-0444">Lipid biosynthesis</keyword>
<comment type="pathway">
    <text evidence="1 14">Lipid metabolism; fatty acid biosynthesis.</text>
</comment>
<dbReference type="InterPro" id="IPR004655">
    <property type="entry name" value="FabH"/>
</dbReference>
<dbReference type="PANTHER" id="PTHR43091:SF1">
    <property type="entry name" value="BETA-KETOACYL-[ACYL-CARRIER-PROTEIN] SYNTHASE III, CHLOROPLASTIC"/>
    <property type="match status" value="1"/>
</dbReference>
<dbReference type="GO" id="GO:0033818">
    <property type="term" value="F:beta-ketoacyl-acyl-carrier-protein synthase III activity"/>
    <property type="evidence" value="ECO:0007669"/>
    <property type="project" value="UniProtKB-UniRule"/>
</dbReference>
<evidence type="ECO:0000256" key="1">
    <source>
        <dbReference type="ARBA" id="ARBA00005194"/>
    </source>
</evidence>
<comment type="domain">
    <text evidence="14">The last Arg residue of the ACP-binding site is essential for the weak association between ACP/AcpP and FabH.</text>
</comment>
<comment type="similarity">
    <text evidence="2 14">Belongs to the thiolase-like superfamily. FabH family.</text>
</comment>
<keyword evidence="14" id="KW-0963">Cytoplasm</keyword>
<comment type="catalytic activity">
    <reaction evidence="13">
        <text>3-methylbutanoyl-CoA + malonyl-[ACP] + H(+) = 5-methyl-3-oxohexanoyl-[ACP] + CO2 + CoA</text>
        <dbReference type="Rhea" id="RHEA:42272"/>
        <dbReference type="Rhea" id="RHEA-COMP:9623"/>
        <dbReference type="Rhea" id="RHEA-COMP:9941"/>
        <dbReference type="ChEBI" id="CHEBI:15378"/>
        <dbReference type="ChEBI" id="CHEBI:16526"/>
        <dbReference type="ChEBI" id="CHEBI:57287"/>
        <dbReference type="ChEBI" id="CHEBI:57345"/>
        <dbReference type="ChEBI" id="CHEBI:78449"/>
        <dbReference type="ChEBI" id="CHEBI:78822"/>
        <dbReference type="EC" id="2.3.1.300"/>
    </reaction>
    <physiologicalReaction direction="left-to-right" evidence="13">
        <dbReference type="Rhea" id="RHEA:42273"/>
    </physiologicalReaction>
</comment>
<comment type="catalytic activity">
    <reaction evidence="10">
        <text>malonyl-[ACP] + acetyl-CoA + H(+) = 3-oxobutanoyl-[ACP] + CO2 + CoA</text>
        <dbReference type="Rhea" id="RHEA:12080"/>
        <dbReference type="Rhea" id="RHEA-COMP:9623"/>
        <dbReference type="Rhea" id="RHEA-COMP:9625"/>
        <dbReference type="ChEBI" id="CHEBI:15378"/>
        <dbReference type="ChEBI" id="CHEBI:16526"/>
        <dbReference type="ChEBI" id="CHEBI:57287"/>
        <dbReference type="ChEBI" id="CHEBI:57288"/>
        <dbReference type="ChEBI" id="CHEBI:78449"/>
        <dbReference type="ChEBI" id="CHEBI:78450"/>
        <dbReference type="EC" id="2.3.1.180"/>
    </reaction>
    <physiologicalReaction direction="left-to-right" evidence="10">
        <dbReference type="Rhea" id="RHEA:12081"/>
    </physiologicalReaction>
</comment>
<feature type="active site" evidence="14">
    <location>
        <position position="286"/>
    </location>
</feature>
<evidence type="ECO:0000256" key="7">
    <source>
        <dbReference type="ARBA" id="ARBA00023160"/>
    </source>
</evidence>
<sequence length="331" mass="35680">MEREFGIGIIGTGSYVPQNIVTNKDLEKIVDTSDEWITTRTGIRERRILEKDKSTSYMAKIAAERAIASSGLNSQDIDMVIVTTVTPDMAFPSTACIVQEQLGLKNAAAFDLEAACTGFIYGLTNAYAFVKSGLYKNILVISADNLSKIVDWEDRNTCVLFGDGAGAVVVSSVDLGKGILSMDIGADGSGGELLTQPAGGSLNPSTEETVKKKLHFIKMEGNSVFKFAVKTMAQSSKKVMDDISFSISDIDHLIPHQANMRIIESASKRLKIDKDKVCMNLDKYGNMSSASIPVALDEAVRSKKIKDGDNVILVGFGGGLTWGATLLKWTS</sequence>
<organism evidence="17 18">
    <name type="scientific">Senegalia massiliensis</name>
    <dbReference type="NCBI Taxonomy" id="1720316"/>
    <lineage>
        <taxon>Bacteria</taxon>
        <taxon>Bacillati</taxon>
        <taxon>Bacillota</taxon>
        <taxon>Clostridia</taxon>
        <taxon>Eubacteriales</taxon>
        <taxon>Clostridiaceae</taxon>
        <taxon>Senegalia</taxon>
    </lineage>
</organism>
<comment type="catalytic activity">
    <reaction evidence="12">
        <text>2-methylpropanoyl-CoA + malonyl-[ACP] + H(+) = 4-methyl-3-oxopentanoyl-[ACP] + CO2 + CoA</text>
        <dbReference type="Rhea" id="RHEA:42268"/>
        <dbReference type="Rhea" id="RHEA-COMP:9623"/>
        <dbReference type="Rhea" id="RHEA-COMP:9940"/>
        <dbReference type="ChEBI" id="CHEBI:15378"/>
        <dbReference type="ChEBI" id="CHEBI:16526"/>
        <dbReference type="ChEBI" id="CHEBI:57287"/>
        <dbReference type="ChEBI" id="CHEBI:57338"/>
        <dbReference type="ChEBI" id="CHEBI:78449"/>
        <dbReference type="ChEBI" id="CHEBI:78820"/>
        <dbReference type="EC" id="2.3.1.300"/>
    </reaction>
    <physiologicalReaction direction="left-to-right" evidence="12">
        <dbReference type="Rhea" id="RHEA:42269"/>
    </physiologicalReaction>
</comment>
<evidence type="ECO:0000256" key="6">
    <source>
        <dbReference type="ARBA" id="ARBA00023098"/>
    </source>
</evidence>
<dbReference type="GO" id="GO:0004315">
    <property type="term" value="F:3-oxoacyl-[acyl-carrier-protein] synthase activity"/>
    <property type="evidence" value="ECO:0007669"/>
    <property type="project" value="InterPro"/>
</dbReference>
<evidence type="ECO:0000256" key="10">
    <source>
        <dbReference type="ARBA" id="ARBA00051096"/>
    </source>
</evidence>
<dbReference type="Proteomes" id="UP000467132">
    <property type="component" value="Unassembled WGS sequence"/>
</dbReference>
<dbReference type="FunFam" id="3.40.47.10:FF:000004">
    <property type="entry name" value="3-oxoacyl-[acyl-carrier-protein] synthase 3"/>
    <property type="match status" value="1"/>
</dbReference>
<feature type="active site" evidence="14">
    <location>
        <position position="256"/>
    </location>
</feature>
<evidence type="ECO:0000256" key="3">
    <source>
        <dbReference type="ARBA" id="ARBA00022516"/>
    </source>
</evidence>
<dbReference type="Pfam" id="PF08545">
    <property type="entry name" value="ACP_syn_III"/>
    <property type="match status" value="1"/>
</dbReference>
<proteinExistence type="inferred from homology"/>
<feature type="region of interest" description="ACP-binding" evidence="14">
    <location>
        <begin position="257"/>
        <end position="261"/>
    </location>
</feature>
<comment type="subunit">
    <text evidence="14">Homodimer.</text>
</comment>
<dbReference type="Gene3D" id="3.40.47.10">
    <property type="match status" value="1"/>
</dbReference>
<evidence type="ECO:0000259" key="16">
    <source>
        <dbReference type="Pfam" id="PF08545"/>
    </source>
</evidence>
<dbReference type="Pfam" id="PF08541">
    <property type="entry name" value="ACP_syn_III_C"/>
    <property type="match status" value="1"/>
</dbReference>
<keyword evidence="7 14" id="KW-0275">Fatty acid biosynthesis</keyword>
<evidence type="ECO:0000313" key="17">
    <source>
        <dbReference type="EMBL" id="NBI06862.1"/>
    </source>
</evidence>
<keyword evidence="8 14" id="KW-0511">Multifunctional enzyme</keyword>
<dbReference type="OrthoDB" id="9815506at2"/>
<dbReference type="RefSeq" id="WP_160197344.1">
    <property type="nucleotide sequence ID" value="NZ_QXXA01000009.1"/>
</dbReference>
<evidence type="ECO:0000256" key="11">
    <source>
        <dbReference type="ARBA" id="ARBA00052407"/>
    </source>
</evidence>
<feature type="active site" evidence="14">
    <location>
        <position position="116"/>
    </location>
</feature>
<reference evidence="17 18" key="1">
    <citation type="submission" date="2018-08" db="EMBL/GenBank/DDBJ databases">
        <title>Murine metabolic-syndrome-specific gut microbial biobank.</title>
        <authorList>
            <person name="Liu C."/>
        </authorList>
    </citation>
    <scope>NUCLEOTIDE SEQUENCE [LARGE SCALE GENOMIC DNA]</scope>
    <source>
        <strain evidence="17 18">583</strain>
    </source>
</reference>
<protein>
    <recommendedName>
        <fullName evidence="14">Beta-ketoacyl-[acyl-carrier-protein] synthase III</fullName>
        <shortName evidence="14">Beta-ketoacyl-ACP synthase III</shortName>
        <shortName evidence="14">KAS III</shortName>
        <ecNumber evidence="14">2.3.1.180</ecNumber>
    </recommendedName>
    <alternativeName>
        <fullName evidence="14">3-oxoacyl-[acyl-carrier-protein] synthase 3</fullName>
    </alternativeName>
    <alternativeName>
        <fullName evidence="14">3-oxoacyl-[acyl-carrier-protein] synthase III</fullName>
    </alternativeName>
</protein>
<dbReference type="SUPFAM" id="SSF53901">
    <property type="entry name" value="Thiolase-like"/>
    <property type="match status" value="1"/>
</dbReference>
<feature type="domain" description="Beta-ketoacyl-[acyl-carrier-protein] synthase III C-terminal" evidence="15">
    <location>
        <begin position="244"/>
        <end position="329"/>
    </location>
</feature>
<dbReference type="GO" id="GO:0005737">
    <property type="term" value="C:cytoplasm"/>
    <property type="evidence" value="ECO:0007669"/>
    <property type="project" value="UniProtKB-SubCell"/>
</dbReference>
<keyword evidence="6 14" id="KW-0443">Lipid metabolism</keyword>
<dbReference type="HAMAP" id="MF_01815">
    <property type="entry name" value="FabH"/>
    <property type="match status" value="1"/>
</dbReference>
<dbReference type="CDD" id="cd00830">
    <property type="entry name" value="KAS_III"/>
    <property type="match status" value="1"/>
</dbReference>
<comment type="caution">
    <text evidence="17">The sequence shown here is derived from an EMBL/GenBank/DDBJ whole genome shotgun (WGS) entry which is preliminary data.</text>
</comment>
<dbReference type="EC" id="2.3.1.180" evidence="14"/>
<dbReference type="NCBIfam" id="NF006829">
    <property type="entry name" value="PRK09352.1"/>
    <property type="match status" value="1"/>
</dbReference>
<feature type="domain" description="Beta-ketoacyl-[acyl-carrier-protein] synthase III N-terminal" evidence="16">
    <location>
        <begin position="110"/>
        <end position="188"/>
    </location>
</feature>
<gene>
    <name evidence="14" type="primary">fabH</name>
    <name evidence="17" type="ORF">D3Z33_08355</name>
</gene>
<comment type="subcellular location">
    <subcellularLocation>
        <location evidence="14">Cytoplasm</location>
    </subcellularLocation>
</comment>
<evidence type="ECO:0000256" key="5">
    <source>
        <dbReference type="ARBA" id="ARBA00022832"/>
    </source>
</evidence>
<keyword evidence="18" id="KW-1185">Reference proteome</keyword>
<dbReference type="InterPro" id="IPR013747">
    <property type="entry name" value="ACP_syn_III_C"/>
</dbReference>
<name>A0A845R095_9CLOT</name>
<dbReference type="AlphaFoldDB" id="A0A845R095"/>
<dbReference type="GO" id="GO:0006633">
    <property type="term" value="P:fatty acid biosynthetic process"/>
    <property type="evidence" value="ECO:0007669"/>
    <property type="project" value="UniProtKB-UniRule"/>
</dbReference>